<dbReference type="AlphaFoldDB" id="A0A2I1HNB3"/>
<sequence length="168" mass="18992">MVSLEGYKKKLCEYFTFSDRTENEHIVIGHVIGGADLKRKISTSKMRKKLDQVDLDIVVDTSQQPFSLYTFSKMKVLFSLKTNSYDHLPCIEIESQKKSGIVMYKASLPITSVNEATCCEFISVIIYGVTSIFNGTVKVYPQYEVSRSHGKGPIDWMIKMGDTIISVN</sequence>
<proteinExistence type="predicted"/>
<organism evidence="1 2">
    <name type="scientific">Rhizophagus irregularis</name>
    <dbReference type="NCBI Taxonomy" id="588596"/>
    <lineage>
        <taxon>Eukaryota</taxon>
        <taxon>Fungi</taxon>
        <taxon>Fungi incertae sedis</taxon>
        <taxon>Mucoromycota</taxon>
        <taxon>Glomeromycotina</taxon>
        <taxon>Glomeromycetes</taxon>
        <taxon>Glomerales</taxon>
        <taxon>Glomeraceae</taxon>
        <taxon>Rhizophagus</taxon>
    </lineage>
</organism>
<dbReference type="Proteomes" id="UP000234323">
    <property type="component" value="Unassembled WGS sequence"/>
</dbReference>
<reference evidence="1 2" key="1">
    <citation type="submission" date="2015-10" db="EMBL/GenBank/DDBJ databases">
        <title>Genome analyses suggest a sexual origin of heterokaryosis in a supposedly ancient asexual fungus.</title>
        <authorList>
            <person name="Ropars J."/>
            <person name="Sedzielewska K."/>
            <person name="Noel J."/>
            <person name="Charron P."/>
            <person name="Farinelli L."/>
            <person name="Marton T."/>
            <person name="Kruger M."/>
            <person name="Pelin A."/>
            <person name="Brachmann A."/>
            <person name="Corradi N."/>
        </authorList>
    </citation>
    <scope>NUCLEOTIDE SEQUENCE [LARGE SCALE GENOMIC DNA]</scope>
    <source>
        <strain evidence="1 2">A4</strain>
    </source>
</reference>
<evidence type="ECO:0000313" key="2">
    <source>
        <dbReference type="Proteomes" id="UP000234323"/>
    </source>
</evidence>
<accession>A0A2I1HNB3</accession>
<keyword evidence="2" id="KW-1185">Reference proteome</keyword>
<gene>
    <name evidence="1" type="ORF">RhiirA4_449646</name>
</gene>
<comment type="caution">
    <text evidence="1">The sequence shown here is derived from an EMBL/GenBank/DDBJ whole genome shotgun (WGS) entry which is preliminary data.</text>
</comment>
<dbReference type="EMBL" id="LLXI01004199">
    <property type="protein sequence ID" value="PKY60370.1"/>
    <property type="molecule type" value="Genomic_DNA"/>
</dbReference>
<evidence type="ECO:0000313" key="1">
    <source>
        <dbReference type="EMBL" id="PKY60370.1"/>
    </source>
</evidence>
<protein>
    <submittedName>
        <fullName evidence="1">Uncharacterized protein</fullName>
    </submittedName>
</protein>
<dbReference type="VEuPathDB" id="FungiDB:FUN_012624"/>
<name>A0A2I1HNB3_9GLOM</name>